<feature type="compositionally biased region" description="Basic and acidic residues" evidence="1">
    <location>
        <begin position="1"/>
        <end position="14"/>
    </location>
</feature>
<feature type="region of interest" description="Disordered" evidence="1">
    <location>
        <begin position="1"/>
        <end position="112"/>
    </location>
</feature>
<feature type="compositionally biased region" description="Basic and acidic residues" evidence="1">
    <location>
        <begin position="71"/>
        <end position="80"/>
    </location>
</feature>
<dbReference type="AlphaFoldDB" id="A0A3L8P7J5"/>
<feature type="compositionally biased region" description="Basic residues" evidence="1">
    <location>
        <begin position="81"/>
        <end position="112"/>
    </location>
</feature>
<dbReference type="EMBL" id="RDBF01000209">
    <property type="protein sequence ID" value="RLV51410.1"/>
    <property type="molecule type" value="Genomic_DNA"/>
</dbReference>
<name>A0A3L8P7J5_9ACTN</name>
<feature type="compositionally biased region" description="Basic residues" evidence="1">
    <location>
        <begin position="27"/>
        <end position="70"/>
    </location>
</feature>
<evidence type="ECO:0000313" key="2">
    <source>
        <dbReference type="EMBL" id="RLV51410.1"/>
    </source>
</evidence>
<evidence type="ECO:0000256" key="1">
    <source>
        <dbReference type="SAM" id="MobiDB-lite"/>
    </source>
</evidence>
<sequence>MAPSHDRRALDRGAGRGGHGAVPGRGRTLRGLRLARPRRARARGSRCPARGHRGRKRRRRADHAARRRRRGGGDGDDRRDPRRHGGGRRSLRHGRSGRGRRLRRARQRPRAR</sequence>
<organism evidence="2 3">
    <name type="scientific">Aeromicrobium phragmitis</name>
    <dbReference type="NCBI Taxonomy" id="2478914"/>
    <lineage>
        <taxon>Bacteria</taxon>
        <taxon>Bacillati</taxon>
        <taxon>Actinomycetota</taxon>
        <taxon>Actinomycetes</taxon>
        <taxon>Propionibacteriales</taxon>
        <taxon>Nocardioidaceae</taxon>
        <taxon>Aeromicrobium</taxon>
    </lineage>
</organism>
<comment type="caution">
    <text evidence="2">The sequence shown here is derived from an EMBL/GenBank/DDBJ whole genome shotgun (WGS) entry which is preliminary data.</text>
</comment>
<dbReference type="Proteomes" id="UP000282515">
    <property type="component" value="Unassembled WGS sequence"/>
</dbReference>
<reference evidence="2 3" key="1">
    <citation type="submission" date="2018-10" db="EMBL/GenBank/DDBJ databases">
        <title>Aeromicrobium sp. 9W16Y-2 whole genome shotgun sequence.</title>
        <authorList>
            <person name="Li F."/>
        </authorList>
    </citation>
    <scope>NUCLEOTIDE SEQUENCE [LARGE SCALE GENOMIC DNA]</scope>
    <source>
        <strain evidence="2 3">9W16Y-2</strain>
    </source>
</reference>
<proteinExistence type="predicted"/>
<protein>
    <submittedName>
        <fullName evidence="2">PE family protein</fullName>
    </submittedName>
</protein>
<keyword evidence="3" id="KW-1185">Reference proteome</keyword>
<evidence type="ECO:0000313" key="3">
    <source>
        <dbReference type="Proteomes" id="UP000282515"/>
    </source>
</evidence>
<gene>
    <name evidence="2" type="ORF">D9V41_17000</name>
</gene>
<feature type="non-terminal residue" evidence="2">
    <location>
        <position position="112"/>
    </location>
</feature>
<accession>A0A3L8P7J5</accession>